<organism evidence="1">
    <name type="scientific">Triatoma infestans</name>
    <name type="common">Assassin bug</name>
    <dbReference type="NCBI Taxonomy" id="30076"/>
    <lineage>
        <taxon>Eukaryota</taxon>
        <taxon>Metazoa</taxon>
        <taxon>Ecdysozoa</taxon>
        <taxon>Arthropoda</taxon>
        <taxon>Hexapoda</taxon>
        <taxon>Insecta</taxon>
        <taxon>Pterygota</taxon>
        <taxon>Neoptera</taxon>
        <taxon>Paraneoptera</taxon>
        <taxon>Hemiptera</taxon>
        <taxon>Heteroptera</taxon>
        <taxon>Panheteroptera</taxon>
        <taxon>Cimicomorpha</taxon>
        <taxon>Reduviidae</taxon>
        <taxon>Triatominae</taxon>
        <taxon>Triatoma</taxon>
    </lineage>
</organism>
<dbReference type="EMBL" id="GEMB01005317">
    <property type="protein sequence ID" value="JAR98001.1"/>
    <property type="molecule type" value="Transcribed_RNA"/>
</dbReference>
<reference evidence="1" key="1">
    <citation type="submission" date="2016-04" db="EMBL/GenBank/DDBJ databases">
        <authorList>
            <person name="Calderon-Fernandez G.M.Sr."/>
        </authorList>
    </citation>
    <scope>NUCLEOTIDE SEQUENCE</scope>
    <source>
        <strain evidence="1">Int1</strain>
        <tissue evidence="1">Integument</tissue>
    </source>
</reference>
<protein>
    <submittedName>
        <fullName evidence="1">Dynactin subunit 1 isoform x2</fullName>
    </submittedName>
</protein>
<evidence type="ECO:0000313" key="1">
    <source>
        <dbReference type="EMBL" id="JAR98001.1"/>
    </source>
</evidence>
<proteinExistence type="predicted"/>
<dbReference type="AlphaFoldDB" id="A0A170WPS2"/>
<accession>A0A170WPS2</accession>
<reference evidence="1" key="2">
    <citation type="journal article" date="2017" name="J. Med. Entomol.">
        <title>Transcriptome Analysis of the Triatoma infestans (Hemiptera: Reduviidae) Integument.</title>
        <authorList>
            <person name="Calderon-Fernandez G.M."/>
            <person name="Moriconi D.E."/>
            <person name="Dulbecco A.B."/>
            <person name="Juarez M.P."/>
        </authorList>
    </citation>
    <scope>NUCLEOTIDE SEQUENCE</scope>
    <source>
        <strain evidence="1">Int1</strain>
        <tissue evidence="1">Integument</tissue>
    </source>
</reference>
<name>A0A170WPS2_TRIIF</name>
<sequence length="68" mass="8142">MRLNILKSLVREERRSRMTLQVKKYMEILDTLQPIAVPKKVPDEDMKRIDGLRKTENLQKDYINSLQL</sequence>